<dbReference type="GO" id="GO:0015074">
    <property type="term" value="P:DNA integration"/>
    <property type="evidence" value="ECO:0007669"/>
    <property type="project" value="InterPro"/>
</dbReference>
<comment type="caution">
    <text evidence="4">The sequence shown here is derived from an EMBL/GenBank/DDBJ whole genome shotgun (WGS) entry which is preliminary data.</text>
</comment>
<dbReference type="Gene3D" id="1.10.443.10">
    <property type="entry name" value="Intergrase catalytic core"/>
    <property type="match status" value="1"/>
</dbReference>
<organism evidence="4">
    <name type="scientific">marine sediment metagenome</name>
    <dbReference type="NCBI Taxonomy" id="412755"/>
    <lineage>
        <taxon>unclassified sequences</taxon>
        <taxon>metagenomes</taxon>
        <taxon>ecological metagenomes</taxon>
    </lineage>
</organism>
<accession>A0A0F9THW7</accession>
<dbReference type="PANTHER" id="PTHR30349:SF41">
    <property type="entry name" value="INTEGRASE_RECOMBINASE PROTEIN MJ0367-RELATED"/>
    <property type="match status" value="1"/>
</dbReference>
<evidence type="ECO:0000259" key="3">
    <source>
        <dbReference type="PROSITE" id="PS51898"/>
    </source>
</evidence>
<gene>
    <name evidence="4" type="ORF">LCGC14_0325910</name>
</gene>
<proteinExistence type="predicted"/>
<evidence type="ECO:0000256" key="1">
    <source>
        <dbReference type="ARBA" id="ARBA00023125"/>
    </source>
</evidence>
<dbReference type="PANTHER" id="PTHR30349">
    <property type="entry name" value="PHAGE INTEGRASE-RELATED"/>
    <property type="match status" value="1"/>
</dbReference>
<reference evidence="4" key="1">
    <citation type="journal article" date="2015" name="Nature">
        <title>Complex archaea that bridge the gap between prokaryotes and eukaryotes.</title>
        <authorList>
            <person name="Spang A."/>
            <person name="Saw J.H."/>
            <person name="Jorgensen S.L."/>
            <person name="Zaremba-Niedzwiedzka K."/>
            <person name="Martijn J."/>
            <person name="Lind A.E."/>
            <person name="van Eijk R."/>
            <person name="Schleper C."/>
            <person name="Guy L."/>
            <person name="Ettema T.J."/>
        </authorList>
    </citation>
    <scope>NUCLEOTIDE SEQUENCE</scope>
</reference>
<dbReference type="InterPro" id="IPR002104">
    <property type="entry name" value="Integrase_catalytic"/>
</dbReference>
<dbReference type="GO" id="GO:0003677">
    <property type="term" value="F:DNA binding"/>
    <property type="evidence" value="ECO:0007669"/>
    <property type="project" value="UniProtKB-KW"/>
</dbReference>
<evidence type="ECO:0000256" key="2">
    <source>
        <dbReference type="ARBA" id="ARBA00023172"/>
    </source>
</evidence>
<name>A0A0F9THW7_9ZZZZ</name>
<sequence>MKRPPEVYTQNEIDRLMGACSQDAPTGIRNRALIGLLYRTGLRIDEALSLRARDVDSAAGQVTVRHGKGGKFRVVGIDTAALALLARWLDRRREIGLNGHQPIFCTLQGGKLAGQYIRTLLPRLGARAGIEKRIHAHGFRHTLAAELLREGVDIGIISKQLGHESIAVTARYLDHIAPQRVVDVISRREWDGGSEGEKRAAASADSWIGLGRLAG</sequence>
<dbReference type="InterPro" id="IPR050090">
    <property type="entry name" value="Tyrosine_recombinase_XerCD"/>
</dbReference>
<dbReference type="Pfam" id="PF00589">
    <property type="entry name" value="Phage_integrase"/>
    <property type="match status" value="1"/>
</dbReference>
<dbReference type="AlphaFoldDB" id="A0A0F9THW7"/>
<dbReference type="SUPFAM" id="SSF56349">
    <property type="entry name" value="DNA breaking-rejoining enzymes"/>
    <property type="match status" value="1"/>
</dbReference>
<dbReference type="GO" id="GO:0006310">
    <property type="term" value="P:DNA recombination"/>
    <property type="evidence" value="ECO:0007669"/>
    <property type="project" value="UniProtKB-KW"/>
</dbReference>
<dbReference type="InterPro" id="IPR013762">
    <property type="entry name" value="Integrase-like_cat_sf"/>
</dbReference>
<evidence type="ECO:0000313" key="4">
    <source>
        <dbReference type="EMBL" id="KKN80785.1"/>
    </source>
</evidence>
<dbReference type="InterPro" id="IPR011010">
    <property type="entry name" value="DNA_brk_join_enz"/>
</dbReference>
<protein>
    <recommendedName>
        <fullName evidence="3">Tyr recombinase domain-containing protein</fullName>
    </recommendedName>
</protein>
<keyword evidence="2" id="KW-0233">DNA recombination</keyword>
<feature type="domain" description="Tyr recombinase" evidence="3">
    <location>
        <begin position="3"/>
        <end position="186"/>
    </location>
</feature>
<dbReference type="PROSITE" id="PS51898">
    <property type="entry name" value="TYR_RECOMBINASE"/>
    <property type="match status" value="1"/>
</dbReference>
<dbReference type="EMBL" id="LAZR01000225">
    <property type="protein sequence ID" value="KKN80785.1"/>
    <property type="molecule type" value="Genomic_DNA"/>
</dbReference>
<keyword evidence="1" id="KW-0238">DNA-binding</keyword>